<evidence type="ECO:0000256" key="2">
    <source>
        <dbReference type="SAM" id="SignalP"/>
    </source>
</evidence>
<dbReference type="Proteomes" id="UP000198345">
    <property type="component" value="Unassembled WGS sequence"/>
</dbReference>
<accession>A0A226GN79</accession>
<dbReference type="PROSITE" id="PS51257">
    <property type="entry name" value="PROKAR_LIPOPROTEIN"/>
    <property type="match status" value="1"/>
</dbReference>
<evidence type="ECO:0000313" key="3">
    <source>
        <dbReference type="EMBL" id="OXA83397.1"/>
    </source>
</evidence>
<dbReference type="OrthoDB" id="1444189at2"/>
<proteinExistence type="predicted"/>
<organism evidence="3 4">
    <name type="scientific">Flavobacterium hercynium</name>
    <dbReference type="NCBI Taxonomy" id="387094"/>
    <lineage>
        <taxon>Bacteria</taxon>
        <taxon>Pseudomonadati</taxon>
        <taxon>Bacteroidota</taxon>
        <taxon>Flavobacteriia</taxon>
        <taxon>Flavobacteriales</taxon>
        <taxon>Flavobacteriaceae</taxon>
        <taxon>Flavobacterium</taxon>
    </lineage>
</organism>
<sequence length="273" mass="29847">MKKILCLFCALTLALTSCSSDDSPSDPDPSSETPPVVTAPPVVTVPPVVSVPSDPAKLVLLKKVILTGENGKTTINYNYDGNKIVSIIDDTDDSGMYYTYTGDLITKLEFKFADGTVEQTNTFTYNADGKLATFLRVEENNNVLQGHKEVFTHNADGTITAKSYIGDDITQTNPSGTATIKFLNGEVSEITATNSSNHKYLYDDKNNPAKNILGFDKICFADLEGTGIFHNQISDTSDGDVWSTYSYTYNVDGYPVKSIDNAEGTKYTSEYFY</sequence>
<comment type="caution">
    <text evidence="3">The sequence shown here is derived from an EMBL/GenBank/DDBJ whole genome shotgun (WGS) entry which is preliminary data.</text>
</comment>
<dbReference type="EMBL" id="MUGW01000083">
    <property type="protein sequence ID" value="OXA83397.1"/>
    <property type="molecule type" value="Genomic_DNA"/>
</dbReference>
<gene>
    <name evidence="3" type="ORF">B0A66_22360</name>
</gene>
<feature type="region of interest" description="Disordered" evidence="1">
    <location>
        <begin position="18"/>
        <end position="39"/>
    </location>
</feature>
<protein>
    <recommendedName>
        <fullName evidence="5">DUF4595 domain-containing protein</fullName>
    </recommendedName>
</protein>
<evidence type="ECO:0000313" key="4">
    <source>
        <dbReference type="Proteomes" id="UP000198345"/>
    </source>
</evidence>
<name>A0A226GN79_9FLAO</name>
<evidence type="ECO:0000256" key="1">
    <source>
        <dbReference type="SAM" id="MobiDB-lite"/>
    </source>
</evidence>
<dbReference type="RefSeq" id="WP_089052056.1">
    <property type="nucleotide sequence ID" value="NZ_FXTV01000014.1"/>
</dbReference>
<feature type="chain" id="PRO_5013144284" description="DUF4595 domain-containing protein" evidence="2">
    <location>
        <begin position="20"/>
        <end position="273"/>
    </location>
</feature>
<keyword evidence="4" id="KW-1185">Reference proteome</keyword>
<feature type="signal peptide" evidence="2">
    <location>
        <begin position="1"/>
        <end position="19"/>
    </location>
</feature>
<dbReference type="AlphaFoldDB" id="A0A226GN79"/>
<evidence type="ECO:0008006" key="5">
    <source>
        <dbReference type="Google" id="ProtNLM"/>
    </source>
</evidence>
<keyword evidence="2" id="KW-0732">Signal</keyword>
<reference evidence="3 4" key="1">
    <citation type="submission" date="2016-11" db="EMBL/GenBank/DDBJ databases">
        <title>Whole genomes of Flavobacteriaceae.</title>
        <authorList>
            <person name="Stine C."/>
            <person name="Li C."/>
            <person name="Tadesse D."/>
        </authorList>
    </citation>
    <scope>NUCLEOTIDE SEQUENCE [LARGE SCALE GENOMIC DNA]</scope>
    <source>
        <strain evidence="3 4">DSM 18292</strain>
    </source>
</reference>